<sequence length="318" mass="32930">MIVGAFAILALAALHRAQAQTTNATCLSTYAYLYNSRGQSPCLVAAYAGGACNVGTFNVPALALDYEYFGPDQGFGNNCLCSSILYSLLSACGVCQSHAIITWSRWKTNCTTVYLSVYPEDIPSGTAIPAWAYLDISTSDIFNPAAAQALQSSPESTASLSRVTQSASGANPTQNGSTSTKSSNTGAIAGGVVGGVAVVALAAILILFLIRQRNNKARGMMDPSKQHIGMHPETPVGEKLSFRGGGGYAGQQQHMGATQLTGSTVPTAPHQRLHDPSSPSTFSVGPAASTFASHQRGPPHSSGVALAVPGTYRGMPEL</sequence>
<evidence type="ECO:0000256" key="1">
    <source>
        <dbReference type="ARBA" id="ARBA00004167"/>
    </source>
</evidence>
<keyword evidence="7" id="KW-0732">Signal</keyword>
<feature type="chain" id="PRO_5021275102" evidence="7">
    <location>
        <begin position="20"/>
        <end position="318"/>
    </location>
</feature>
<evidence type="ECO:0000256" key="3">
    <source>
        <dbReference type="ARBA" id="ARBA00022989"/>
    </source>
</evidence>
<reference evidence="8 9" key="1">
    <citation type="submission" date="2018-06" db="EMBL/GenBank/DDBJ databases">
        <title>A transcriptomic atlas of mushroom development highlights an independent origin of complex multicellularity.</title>
        <authorList>
            <consortium name="DOE Joint Genome Institute"/>
            <person name="Krizsan K."/>
            <person name="Almasi E."/>
            <person name="Merenyi Z."/>
            <person name="Sahu N."/>
            <person name="Viragh M."/>
            <person name="Koszo T."/>
            <person name="Mondo S."/>
            <person name="Kiss B."/>
            <person name="Balint B."/>
            <person name="Kues U."/>
            <person name="Barry K."/>
            <person name="Hegedus J.C."/>
            <person name="Henrissat B."/>
            <person name="Johnson J."/>
            <person name="Lipzen A."/>
            <person name="Ohm R."/>
            <person name="Nagy I."/>
            <person name="Pangilinan J."/>
            <person name="Yan J."/>
            <person name="Xiong Y."/>
            <person name="Grigoriev I.V."/>
            <person name="Hibbett D.S."/>
            <person name="Nagy L.G."/>
        </authorList>
    </citation>
    <scope>NUCLEOTIDE SEQUENCE [LARGE SCALE GENOMIC DNA]</scope>
    <source>
        <strain evidence="8 9">SZMC22713</strain>
    </source>
</reference>
<keyword evidence="4 6" id="KW-0472">Membrane</keyword>
<feature type="compositionally biased region" description="Low complexity" evidence="5">
    <location>
        <begin position="173"/>
        <end position="183"/>
    </location>
</feature>
<feature type="compositionally biased region" description="Polar residues" evidence="5">
    <location>
        <begin position="158"/>
        <end position="172"/>
    </location>
</feature>
<organism evidence="8 9">
    <name type="scientific">Rickenella mellea</name>
    <dbReference type="NCBI Taxonomy" id="50990"/>
    <lineage>
        <taxon>Eukaryota</taxon>
        <taxon>Fungi</taxon>
        <taxon>Dikarya</taxon>
        <taxon>Basidiomycota</taxon>
        <taxon>Agaricomycotina</taxon>
        <taxon>Agaricomycetes</taxon>
        <taxon>Hymenochaetales</taxon>
        <taxon>Rickenellaceae</taxon>
        <taxon>Rickenella</taxon>
    </lineage>
</organism>
<gene>
    <name evidence="8" type="ORF">BD410DRAFT_789792</name>
</gene>
<evidence type="ECO:0000313" key="9">
    <source>
        <dbReference type="Proteomes" id="UP000294933"/>
    </source>
</evidence>
<dbReference type="PANTHER" id="PTHR15549">
    <property type="entry name" value="PAIRED IMMUNOGLOBULIN-LIKE TYPE 2 RECEPTOR"/>
    <property type="match status" value="1"/>
</dbReference>
<keyword evidence="9" id="KW-1185">Reference proteome</keyword>
<feature type="transmembrane region" description="Helical" evidence="6">
    <location>
        <begin position="187"/>
        <end position="210"/>
    </location>
</feature>
<evidence type="ECO:0000256" key="5">
    <source>
        <dbReference type="SAM" id="MobiDB-lite"/>
    </source>
</evidence>
<comment type="subcellular location">
    <subcellularLocation>
        <location evidence="1">Membrane</location>
        <topology evidence="1">Single-pass membrane protein</topology>
    </subcellularLocation>
</comment>
<dbReference type="GO" id="GO:0016020">
    <property type="term" value="C:membrane"/>
    <property type="evidence" value="ECO:0007669"/>
    <property type="project" value="UniProtKB-SubCell"/>
</dbReference>
<name>A0A4Y7Q3B1_9AGAM</name>
<dbReference type="Proteomes" id="UP000294933">
    <property type="component" value="Unassembled WGS sequence"/>
</dbReference>
<feature type="region of interest" description="Disordered" evidence="5">
    <location>
        <begin position="158"/>
        <end position="183"/>
    </location>
</feature>
<dbReference type="EMBL" id="ML170181">
    <property type="protein sequence ID" value="TDL21359.1"/>
    <property type="molecule type" value="Genomic_DNA"/>
</dbReference>
<feature type="region of interest" description="Disordered" evidence="5">
    <location>
        <begin position="261"/>
        <end position="318"/>
    </location>
</feature>
<protein>
    <submittedName>
        <fullName evidence="8">Uncharacterized protein</fullName>
    </submittedName>
</protein>
<accession>A0A4Y7Q3B1</accession>
<evidence type="ECO:0000256" key="2">
    <source>
        <dbReference type="ARBA" id="ARBA00022692"/>
    </source>
</evidence>
<dbReference type="STRING" id="50990.A0A4Y7Q3B1"/>
<evidence type="ECO:0000256" key="6">
    <source>
        <dbReference type="SAM" id="Phobius"/>
    </source>
</evidence>
<dbReference type="GO" id="GO:0071944">
    <property type="term" value="C:cell periphery"/>
    <property type="evidence" value="ECO:0007669"/>
    <property type="project" value="UniProtKB-ARBA"/>
</dbReference>
<keyword evidence="3 6" id="KW-1133">Transmembrane helix</keyword>
<proteinExistence type="predicted"/>
<feature type="signal peptide" evidence="7">
    <location>
        <begin position="1"/>
        <end position="19"/>
    </location>
</feature>
<evidence type="ECO:0000256" key="4">
    <source>
        <dbReference type="ARBA" id="ARBA00023136"/>
    </source>
</evidence>
<evidence type="ECO:0000256" key="7">
    <source>
        <dbReference type="SAM" id="SignalP"/>
    </source>
</evidence>
<evidence type="ECO:0000313" key="8">
    <source>
        <dbReference type="EMBL" id="TDL21359.1"/>
    </source>
</evidence>
<dbReference type="PANTHER" id="PTHR15549:SF33">
    <property type="entry name" value="MEMBRANE PROTEIN WSC4, PUTATIVE (AFU_ORTHOLOGUE AFUA_5G09020)-RELATED"/>
    <property type="match status" value="1"/>
</dbReference>
<dbReference type="VEuPathDB" id="FungiDB:BD410DRAFT_789792"/>
<dbReference type="OrthoDB" id="3362711at2759"/>
<keyword evidence="2 6" id="KW-0812">Transmembrane</keyword>
<dbReference type="InterPro" id="IPR051694">
    <property type="entry name" value="Immunoregulatory_rcpt-like"/>
</dbReference>
<dbReference type="AlphaFoldDB" id="A0A4Y7Q3B1"/>